<dbReference type="Pfam" id="PF00456">
    <property type="entry name" value="Transketolase_N"/>
    <property type="match status" value="1"/>
</dbReference>
<evidence type="ECO:0000313" key="5">
    <source>
        <dbReference type="EMBL" id="KKS26823.1"/>
    </source>
</evidence>
<dbReference type="AlphaFoldDB" id="A0A0G1ANF4"/>
<dbReference type="PANTHER" id="PTHR47514">
    <property type="entry name" value="TRANSKETOLASE N-TERMINAL SECTION-RELATED"/>
    <property type="match status" value="1"/>
</dbReference>
<feature type="domain" description="Transketolase N-terminal" evidence="4">
    <location>
        <begin position="15"/>
        <end position="69"/>
    </location>
</feature>
<proteinExistence type="inferred from homology"/>
<comment type="cofactor">
    <cofactor evidence="1">
        <name>thiamine diphosphate</name>
        <dbReference type="ChEBI" id="CHEBI:58937"/>
    </cofactor>
</comment>
<feature type="non-terminal residue" evidence="5">
    <location>
        <position position="70"/>
    </location>
</feature>
<dbReference type="SUPFAM" id="SSF52518">
    <property type="entry name" value="Thiamin diphosphate-binding fold (THDP-binding)"/>
    <property type="match status" value="1"/>
</dbReference>
<evidence type="ECO:0000256" key="2">
    <source>
        <dbReference type="ARBA" id="ARBA00007131"/>
    </source>
</evidence>
<name>A0A0G1ANF4_9BACT</name>
<comment type="similarity">
    <text evidence="2">Belongs to the transketolase family.</text>
</comment>
<gene>
    <name evidence="5" type="ORF">UU84_C0015G0001</name>
</gene>
<protein>
    <submittedName>
        <fullName evidence="5">Transketolase, thiamine pyrophosphate-binding domain protein</fullName>
    </submittedName>
</protein>
<accession>A0A0G1ANF4</accession>
<organism evidence="5 6">
    <name type="scientific">Candidatus Yanofskybacteria bacterium GW2011_GWC2_41_9</name>
    <dbReference type="NCBI Taxonomy" id="1619029"/>
    <lineage>
        <taxon>Bacteria</taxon>
        <taxon>Candidatus Yanofskyibacteriota</taxon>
    </lineage>
</organism>
<evidence type="ECO:0000313" key="6">
    <source>
        <dbReference type="Proteomes" id="UP000033859"/>
    </source>
</evidence>
<sequence>MSQYIHDDKIKKLEELANQARELLIGELTEAKSGHTAGPLGMADIFTALYFHILNHDPKNPDWEERDRLF</sequence>
<dbReference type="PANTHER" id="PTHR47514:SF1">
    <property type="entry name" value="TRANSKETOLASE N-TERMINAL SECTION-RELATED"/>
    <property type="match status" value="1"/>
</dbReference>
<keyword evidence="3" id="KW-0786">Thiamine pyrophosphate</keyword>
<dbReference type="PATRIC" id="fig|1619029.3.peg.315"/>
<evidence type="ECO:0000256" key="3">
    <source>
        <dbReference type="ARBA" id="ARBA00023052"/>
    </source>
</evidence>
<dbReference type="Gene3D" id="3.40.50.970">
    <property type="match status" value="1"/>
</dbReference>
<dbReference type="EMBL" id="LCCE01000015">
    <property type="protein sequence ID" value="KKS26823.1"/>
    <property type="molecule type" value="Genomic_DNA"/>
</dbReference>
<comment type="caution">
    <text evidence="5">The sequence shown here is derived from an EMBL/GenBank/DDBJ whole genome shotgun (WGS) entry which is preliminary data.</text>
</comment>
<dbReference type="InterPro" id="IPR005474">
    <property type="entry name" value="Transketolase_N"/>
</dbReference>
<dbReference type="Proteomes" id="UP000033859">
    <property type="component" value="Unassembled WGS sequence"/>
</dbReference>
<evidence type="ECO:0000259" key="4">
    <source>
        <dbReference type="Pfam" id="PF00456"/>
    </source>
</evidence>
<evidence type="ECO:0000256" key="1">
    <source>
        <dbReference type="ARBA" id="ARBA00001964"/>
    </source>
</evidence>
<reference evidence="5 6" key="1">
    <citation type="journal article" date="2015" name="Nature">
        <title>rRNA introns, odd ribosomes, and small enigmatic genomes across a large radiation of phyla.</title>
        <authorList>
            <person name="Brown C.T."/>
            <person name="Hug L.A."/>
            <person name="Thomas B.C."/>
            <person name="Sharon I."/>
            <person name="Castelle C.J."/>
            <person name="Singh A."/>
            <person name="Wilkins M.J."/>
            <person name="Williams K.H."/>
            <person name="Banfield J.F."/>
        </authorList>
    </citation>
    <scope>NUCLEOTIDE SEQUENCE [LARGE SCALE GENOMIC DNA]</scope>
</reference>
<dbReference type="InterPro" id="IPR029061">
    <property type="entry name" value="THDP-binding"/>
</dbReference>